<dbReference type="CDD" id="cd07984">
    <property type="entry name" value="LPLAT_LABLAT-like"/>
    <property type="match status" value="1"/>
</dbReference>
<accession>A0ABV2CMQ8</accession>
<organism evidence="7 8">
    <name type="scientific">Uliginosibacterium paludis</name>
    <dbReference type="NCBI Taxonomy" id="1615952"/>
    <lineage>
        <taxon>Bacteria</taxon>
        <taxon>Pseudomonadati</taxon>
        <taxon>Pseudomonadota</taxon>
        <taxon>Betaproteobacteria</taxon>
        <taxon>Rhodocyclales</taxon>
        <taxon>Zoogloeaceae</taxon>
        <taxon>Uliginosibacterium</taxon>
    </lineage>
</organism>
<keyword evidence="6 7" id="KW-0012">Acyltransferase</keyword>
<evidence type="ECO:0000256" key="1">
    <source>
        <dbReference type="ARBA" id="ARBA00004533"/>
    </source>
</evidence>
<evidence type="ECO:0000313" key="7">
    <source>
        <dbReference type="EMBL" id="MET1489171.1"/>
    </source>
</evidence>
<keyword evidence="3" id="KW-0997">Cell inner membrane</keyword>
<comment type="caution">
    <text evidence="7">The sequence shown here is derived from an EMBL/GenBank/DDBJ whole genome shotgun (WGS) entry which is preliminary data.</text>
</comment>
<name>A0ABV2CMQ8_9RHOO</name>
<dbReference type="PANTHER" id="PTHR30606:SF10">
    <property type="entry name" value="PHOSPHATIDYLINOSITOL MANNOSIDE ACYLTRANSFERASE"/>
    <property type="match status" value="1"/>
</dbReference>
<proteinExistence type="predicted"/>
<protein>
    <submittedName>
        <fullName evidence="7">Lysophospholipid acyltransferase family protein</fullName>
    </submittedName>
</protein>
<keyword evidence="2" id="KW-1003">Cell membrane</keyword>
<dbReference type="NCBIfam" id="NF006487">
    <property type="entry name" value="PRK08905.1"/>
    <property type="match status" value="1"/>
</dbReference>
<gene>
    <name evidence="7" type="ORF">ABVT11_05000</name>
</gene>
<evidence type="ECO:0000256" key="2">
    <source>
        <dbReference type="ARBA" id="ARBA00022475"/>
    </source>
</evidence>
<dbReference type="Pfam" id="PF03279">
    <property type="entry name" value="Lip_A_acyltrans"/>
    <property type="match status" value="1"/>
</dbReference>
<evidence type="ECO:0000256" key="4">
    <source>
        <dbReference type="ARBA" id="ARBA00022679"/>
    </source>
</evidence>
<dbReference type="PANTHER" id="PTHR30606">
    <property type="entry name" value="LIPID A BIOSYNTHESIS LAUROYL ACYLTRANSFERASE"/>
    <property type="match status" value="1"/>
</dbReference>
<dbReference type="PIRSF" id="PIRSF026649">
    <property type="entry name" value="MsbB"/>
    <property type="match status" value="1"/>
</dbReference>
<evidence type="ECO:0000256" key="3">
    <source>
        <dbReference type="ARBA" id="ARBA00022519"/>
    </source>
</evidence>
<evidence type="ECO:0000256" key="5">
    <source>
        <dbReference type="ARBA" id="ARBA00023136"/>
    </source>
</evidence>
<dbReference type="Proteomes" id="UP001548590">
    <property type="component" value="Unassembled WGS sequence"/>
</dbReference>
<keyword evidence="8" id="KW-1185">Reference proteome</keyword>
<comment type="subcellular location">
    <subcellularLocation>
        <location evidence="1">Cell inner membrane</location>
    </subcellularLocation>
</comment>
<dbReference type="EMBL" id="JBEWLZ010000002">
    <property type="protein sequence ID" value="MET1489171.1"/>
    <property type="molecule type" value="Genomic_DNA"/>
</dbReference>
<dbReference type="GO" id="GO:0016746">
    <property type="term" value="F:acyltransferase activity"/>
    <property type="evidence" value="ECO:0007669"/>
    <property type="project" value="UniProtKB-KW"/>
</dbReference>
<evidence type="ECO:0000313" key="8">
    <source>
        <dbReference type="Proteomes" id="UP001548590"/>
    </source>
</evidence>
<sequence length="303" mass="33794">MAAYNASARFEPRTLTLTSLLPPLFRLLGRCSLASLHRFGAWAGLATYWLSPRYRHRLQENMARGLGRTPTRAELHANAAETGRMMLELPFIWQRPFEDIQAHILELVGWEKVHQMLAEGDAMIALTPHMGCFEITSLHAGTFMPMTILYRPPKQAGIEPILRAGRTRGQLSLAPADLSGVRSIIKGLRQGVSTGLLPDQAPGKGEGIWLPFFGKPAYTMTLAARLSEVKKTRVLLFWGERVSGRGWRLHCFEPEEAITGTLEERAAAINRALEALILRCPTQYLWGYNRYKTPAGANPPPAQ</sequence>
<keyword evidence="4" id="KW-0808">Transferase</keyword>
<dbReference type="RefSeq" id="WP_345924323.1">
    <property type="nucleotide sequence ID" value="NZ_JBDIVF010000001.1"/>
</dbReference>
<evidence type="ECO:0000256" key="6">
    <source>
        <dbReference type="ARBA" id="ARBA00023315"/>
    </source>
</evidence>
<reference evidence="7 8" key="1">
    <citation type="submission" date="2024-07" db="EMBL/GenBank/DDBJ databases">
        <title>Uliginosibacterium paludis KCTC:42655.</title>
        <authorList>
            <person name="Kim M.K."/>
        </authorList>
    </citation>
    <scope>NUCLEOTIDE SEQUENCE [LARGE SCALE GENOMIC DNA]</scope>
    <source>
        <strain evidence="7 8">KCTC 42655</strain>
    </source>
</reference>
<keyword evidence="5" id="KW-0472">Membrane</keyword>
<dbReference type="InterPro" id="IPR004960">
    <property type="entry name" value="LipA_acyltrans"/>
</dbReference>